<dbReference type="GO" id="GO:0032185">
    <property type="term" value="P:septin cytoskeleton organization"/>
    <property type="evidence" value="ECO:0007669"/>
    <property type="project" value="TreeGrafter"/>
</dbReference>
<feature type="compositionally biased region" description="Polar residues" evidence="2">
    <location>
        <begin position="256"/>
        <end position="269"/>
    </location>
</feature>
<feature type="region of interest" description="Disordered" evidence="2">
    <location>
        <begin position="234"/>
        <end position="471"/>
    </location>
</feature>
<sequence length="911" mass="96823">MERQEYPRMLPQLQPGQAVDVLNDRVRQIDRLNVSLADWLQERRRLEEQYSAGLRRLAQRHINDVDLGIFSVPWATLTGAADTMSDSHSALAAKIEMDVEQPLRNFASSNREMQAMSTMQGNLGAMAKEVDKARQKAEKVQHKGDRAEAGRVANASSDVENAQTQWESQAPYVFENLQALDEARLNHLRDAMTQFQTHEVDLVQKSQSTAEHCLNVLLSLQTEDEIKTFALKAVSGRPRADRSQRASIAQAPPSRAGTSSTNLTPTISQPDDDSLRSGSVQEEKKKSRFGGLKRLGTITGGKKRESKMVPSNLAPTAESPERKPKSSPFNPLGGRFGRNRDNANLEPTVDAASSRERPFSPQRIGSEALDVPRVAAEPVSPSPLDRVREAPQTNGTAATFGGAPQLAIPNGSHQVDLADLEPPKPSQPQPQPIPEMAGDSEGYSLPPQTLDPISQAQAEAAAAGGEQATPTYNVNIRSTPIEDEGHDSAAALAVVANKLQAPPPVLSKTGTVRGRRNRPVSSFGDALQETPVAESSEAASEQSRDIAFPSPQAPAVQSPGVASSSQLLGSMPGGSAAAGTFSPFALGMGGQQPFRPVSAIVEQHTGDTGSIRSGKSLTSTGSQSTRHPELHHPGLNSSIVETVNARFENGKLLTSSLIGEIALAYNPADFTSPFGSETIRLENFSSLEKVAPNPAFITPASGREGEYAVNLSGIAKTQVAFKYQIRADDAGANAPLLVTPAFKIEPNQTSVIISYSLNPGFNLHSRETLTLSNVMLALTLEGAKATTCLSKPVGVFSRERNSIVFQLGEVTLRPGAAPEKLLARFATESEAKGGSVEARWEIAGENAMGLGSGLAVSLQSQAGGGGGAGDGADPFADDEASGGLYQVWKGVPGVRKLTSGAYLAKYVGEQV</sequence>
<dbReference type="InterPro" id="IPR001060">
    <property type="entry name" value="FCH_dom"/>
</dbReference>
<dbReference type="STRING" id="717646.M2LMP3"/>
<feature type="region of interest" description="Disordered" evidence="2">
    <location>
        <begin position="503"/>
        <end position="574"/>
    </location>
</feature>
<dbReference type="SMART" id="SM00055">
    <property type="entry name" value="FCH"/>
    <property type="match status" value="1"/>
</dbReference>
<dbReference type="eggNOG" id="ENOG502QQAW">
    <property type="taxonomic scope" value="Eukaryota"/>
</dbReference>
<keyword evidence="1" id="KW-0254">Endocytosis</keyword>
<gene>
    <name evidence="4" type="ORF">BAUCODRAFT_148488</name>
</gene>
<dbReference type="AlphaFoldDB" id="M2LMP3"/>
<dbReference type="GO" id="GO:0006897">
    <property type="term" value="P:endocytosis"/>
    <property type="evidence" value="ECO:0007669"/>
    <property type="project" value="UniProtKB-KW"/>
</dbReference>
<proteinExistence type="predicted"/>
<evidence type="ECO:0000256" key="1">
    <source>
        <dbReference type="ARBA" id="ARBA00022583"/>
    </source>
</evidence>
<dbReference type="HOGENOM" id="CLU_011037_0_0_1"/>
<dbReference type="GO" id="GO:0032153">
    <property type="term" value="C:cell division site"/>
    <property type="evidence" value="ECO:0007669"/>
    <property type="project" value="TreeGrafter"/>
</dbReference>
<dbReference type="FunFam" id="1.20.1270.60:FF:000102">
    <property type="entry name" value="WGS project CABT00000000 data, contig 2.23"/>
    <property type="match status" value="1"/>
</dbReference>
<dbReference type="CDD" id="cd09264">
    <property type="entry name" value="AP_Syp1_MHD"/>
    <property type="match status" value="1"/>
</dbReference>
<dbReference type="EMBL" id="KB445556">
    <property type="protein sequence ID" value="EMC95592.1"/>
    <property type="molecule type" value="Genomic_DNA"/>
</dbReference>
<dbReference type="Proteomes" id="UP000011761">
    <property type="component" value="Unassembled WGS sequence"/>
</dbReference>
<keyword evidence="5" id="KW-1185">Reference proteome</keyword>
<evidence type="ECO:0000259" key="3">
    <source>
        <dbReference type="PROSITE" id="PS51072"/>
    </source>
</evidence>
<feature type="region of interest" description="Disordered" evidence="2">
    <location>
        <begin position="603"/>
        <end position="635"/>
    </location>
</feature>
<dbReference type="InterPro" id="IPR028565">
    <property type="entry name" value="MHD"/>
</dbReference>
<evidence type="ECO:0000313" key="4">
    <source>
        <dbReference type="EMBL" id="EMC95592.1"/>
    </source>
</evidence>
<dbReference type="InterPro" id="IPR018808">
    <property type="entry name" value="Muniscin_C"/>
</dbReference>
<protein>
    <recommendedName>
        <fullName evidence="3">MHD domain-containing protein</fullName>
    </recommendedName>
</protein>
<reference evidence="4 5" key="1">
    <citation type="journal article" date="2012" name="PLoS Pathog.">
        <title>Diverse lifestyles and strategies of plant pathogenesis encoded in the genomes of eighteen Dothideomycetes fungi.</title>
        <authorList>
            <person name="Ohm R.A."/>
            <person name="Feau N."/>
            <person name="Henrissat B."/>
            <person name="Schoch C.L."/>
            <person name="Horwitz B.A."/>
            <person name="Barry K.W."/>
            <person name="Condon B.J."/>
            <person name="Copeland A.C."/>
            <person name="Dhillon B."/>
            <person name="Glaser F."/>
            <person name="Hesse C.N."/>
            <person name="Kosti I."/>
            <person name="LaButti K."/>
            <person name="Lindquist E.A."/>
            <person name="Lucas S."/>
            <person name="Salamov A.A."/>
            <person name="Bradshaw R.E."/>
            <person name="Ciuffetti L."/>
            <person name="Hamelin R.C."/>
            <person name="Kema G.H.J."/>
            <person name="Lawrence C."/>
            <person name="Scott J.A."/>
            <person name="Spatafora J.W."/>
            <person name="Turgeon B.G."/>
            <person name="de Wit P.J.G.M."/>
            <person name="Zhong S."/>
            <person name="Goodwin S.B."/>
            <person name="Grigoriev I.V."/>
        </authorList>
    </citation>
    <scope>NUCLEOTIDE SEQUENCE [LARGE SCALE GENOMIC DNA]</scope>
    <source>
        <strain evidence="4 5">UAMH 10762</strain>
    </source>
</reference>
<dbReference type="SUPFAM" id="SSF103657">
    <property type="entry name" value="BAR/IMD domain-like"/>
    <property type="match status" value="1"/>
</dbReference>
<dbReference type="Gene3D" id="1.20.1270.60">
    <property type="entry name" value="Arfaptin homology (AH) domain/BAR domain"/>
    <property type="match status" value="1"/>
</dbReference>
<dbReference type="OMA" id="FQTHEVD"/>
<dbReference type="GeneID" id="19108859"/>
<evidence type="ECO:0000313" key="5">
    <source>
        <dbReference type="Proteomes" id="UP000011761"/>
    </source>
</evidence>
<evidence type="ECO:0000256" key="2">
    <source>
        <dbReference type="SAM" id="MobiDB-lite"/>
    </source>
</evidence>
<feature type="compositionally biased region" description="Pro residues" evidence="2">
    <location>
        <begin position="423"/>
        <end position="433"/>
    </location>
</feature>
<dbReference type="PANTHER" id="PTHR23065">
    <property type="entry name" value="PROLINE-SERINE-THREONINE PHOSPHATASE INTERACTING PROTEIN 1"/>
    <property type="match status" value="1"/>
</dbReference>
<organism evidence="4 5">
    <name type="scientific">Baudoinia panamericana (strain UAMH 10762)</name>
    <name type="common">Angels' share fungus</name>
    <name type="synonym">Baudoinia compniacensis (strain UAMH 10762)</name>
    <dbReference type="NCBI Taxonomy" id="717646"/>
    <lineage>
        <taxon>Eukaryota</taxon>
        <taxon>Fungi</taxon>
        <taxon>Dikarya</taxon>
        <taxon>Ascomycota</taxon>
        <taxon>Pezizomycotina</taxon>
        <taxon>Dothideomycetes</taxon>
        <taxon>Dothideomycetidae</taxon>
        <taxon>Mycosphaerellales</taxon>
        <taxon>Teratosphaeriaceae</taxon>
        <taxon>Baudoinia</taxon>
    </lineage>
</organism>
<dbReference type="KEGG" id="bcom:BAUCODRAFT_148488"/>
<dbReference type="InterPro" id="IPR049609">
    <property type="entry name" value="Syp1-like_MHD"/>
</dbReference>
<dbReference type="PROSITE" id="PS51072">
    <property type="entry name" value="MHD"/>
    <property type="match status" value="1"/>
</dbReference>
<dbReference type="PANTHER" id="PTHR23065:SF54">
    <property type="entry name" value="SUPPRESSOR OF YEAST PROFILIN DELETION"/>
    <property type="match status" value="1"/>
</dbReference>
<feature type="domain" description="MHD" evidence="3">
    <location>
        <begin position="632"/>
        <end position="888"/>
    </location>
</feature>
<dbReference type="OrthoDB" id="331602at2759"/>
<dbReference type="GO" id="GO:0005886">
    <property type="term" value="C:plasma membrane"/>
    <property type="evidence" value="ECO:0007669"/>
    <property type="project" value="TreeGrafter"/>
</dbReference>
<dbReference type="InterPro" id="IPR027267">
    <property type="entry name" value="AH/BAR_dom_sf"/>
</dbReference>
<dbReference type="GO" id="GO:0030139">
    <property type="term" value="C:endocytic vesicle"/>
    <property type="evidence" value="ECO:0007669"/>
    <property type="project" value="TreeGrafter"/>
</dbReference>
<feature type="compositionally biased region" description="Low complexity" evidence="2">
    <location>
        <begin position="455"/>
        <end position="468"/>
    </location>
</feature>
<dbReference type="Pfam" id="PF10291">
    <property type="entry name" value="muHD"/>
    <property type="match status" value="1"/>
</dbReference>
<dbReference type="CDD" id="cd07650">
    <property type="entry name" value="F-BAR_Syp1p_like"/>
    <property type="match status" value="1"/>
</dbReference>
<name>M2LMP3_BAUPA</name>
<feature type="compositionally biased region" description="Polar residues" evidence="2">
    <location>
        <begin position="606"/>
        <end position="625"/>
    </location>
</feature>
<dbReference type="RefSeq" id="XP_007677056.1">
    <property type="nucleotide sequence ID" value="XM_007678866.1"/>
</dbReference>
<dbReference type="Pfam" id="PF00611">
    <property type="entry name" value="FCH"/>
    <property type="match status" value="1"/>
</dbReference>
<accession>M2LMP3</accession>